<dbReference type="STRING" id="139420.A0A371D7Y3"/>
<keyword evidence="3" id="KW-1185">Reference proteome</keyword>
<name>A0A371D7Y3_9APHY</name>
<organism evidence="2 3">
    <name type="scientific">Lentinus brumalis</name>
    <dbReference type="NCBI Taxonomy" id="2498619"/>
    <lineage>
        <taxon>Eukaryota</taxon>
        <taxon>Fungi</taxon>
        <taxon>Dikarya</taxon>
        <taxon>Basidiomycota</taxon>
        <taxon>Agaricomycotina</taxon>
        <taxon>Agaricomycetes</taxon>
        <taxon>Polyporales</taxon>
        <taxon>Polyporaceae</taxon>
        <taxon>Lentinus</taxon>
    </lineage>
</organism>
<dbReference type="AlphaFoldDB" id="A0A371D7Y3"/>
<reference evidence="2 3" key="1">
    <citation type="journal article" date="2018" name="Biotechnol. Biofuels">
        <title>Integrative visual omics of the white-rot fungus Polyporus brumalis exposes the biotechnological potential of its oxidative enzymes for delignifying raw plant biomass.</title>
        <authorList>
            <person name="Miyauchi S."/>
            <person name="Rancon A."/>
            <person name="Drula E."/>
            <person name="Hage H."/>
            <person name="Chaduli D."/>
            <person name="Favel A."/>
            <person name="Grisel S."/>
            <person name="Henrissat B."/>
            <person name="Herpoel-Gimbert I."/>
            <person name="Ruiz-Duenas F.J."/>
            <person name="Chevret D."/>
            <person name="Hainaut M."/>
            <person name="Lin J."/>
            <person name="Wang M."/>
            <person name="Pangilinan J."/>
            <person name="Lipzen A."/>
            <person name="Lesage-Meessen L."/>
            <person name="Navarro D."/>
            <person name="Riley R."/>
            <person name="Grigoriev I.V."/>
            <person name="Zhou S."/>
            <person name="Raouche S."/>
            <person name="Rosso M.N."/>
        </authorList>
    </citation>
    <scope>NUCLEOTIDE SEQUENCE [LARGE SCALE GENOMIC DNA]</scope>
    <source>
        <strain evidence="2 3">BRFM 1820</strain>
    </source>
</reference>
<dbReference type="EMBL" id="KZ857410">
    <property type="protein sequence ID" value="RDX48651.1"/>
    <property type="molecule type" value="Genomic_DNA"/>
</dbReference>
<feature type="region of interest" description="Disordered" evidence="1">
    <location>
        <begin position="261"/>
        <end position="295"/>
    </location>
</feature>
<dbReference type="Proteomes" id="UP000256964">
    <property type="component" value="Unassembled WGS sequence"/>
</dbReference>
<evidence type="ECO:0000313" key="2">
    <source>
        <dbReference type="EMBL" id="RDX48651.1"/>
    </source>
</evidence>
<gene>
    <name evidence="2" type="ORF">OH76DRAFT_1352076</name>
</gene>
<dbReference type="OrthoDB" id="2791100at2759"/>
<protein>
    <submittedName>
        <fullName evidence="2">Uncharacterized protein</fullName>
    </submittedName>
</protein>
<proteinExistence type="predicted"/>
<evidence type="ECO:0000256" key="1">
    <source>
        <dbReference type="SAM" id="MobiDB-lite"/>
    </source>
</evidence>
<accession>A0A371D7Y3</accession>
<sequence length="295" mass="31910">MSMAFDIYAKSLSKSGFGLPMWCPEPSLETGEIRLGDVGIMRDGIFVCLFNTLVPADDPINARRGVPEGFEPIDSLYMNQTSSITQQLLYSSGIESIDGTSSGYGCASGAQQGWGRCGGPATCQITHSRRRIADYMHRHLCSWMAFAYHQLGLKVREQELLFISGTAKTTSWLNVAFSKGDSKGVLSIRRDGGELSGGGELRVSMSEATNSSVFARAGPASTPGAGSEELPANQCIFVNYFRVKKRAWRSVIMKAAAGAHQLDYPPDDDPSPLRTFNLESESTSDLEVCLGPRAA</sequence>
<evidence type="ECO:0000313" key="3">
    <source>
        <dbReference type="Proteomes" id="UP000256964"/>
    </source>
</evidence>